<dbReference type="PANTHER" id="PTHR43279">
    <property type="entry name" value="CATECHOL-2,3-DIOXYGENASE"/>
    <property type="match status" value="1"/>
</dbReference>
<dbReference type="PROSITE" id="PS00934">
    <property type="entry name" value="GLYOXALASE_I_1"/>
    <property type="match status" value="1"/>
</dbReference>
<evidence type="ECO:0000313" key="3">
    <source>
        <dbReference type="EMBL" id="RUT29006.1"/>
    </source>
</evidence>
<dbReference type="Proteomes" id="UP000272464">
    <property type="component" value="Unassembled WGS sequence"/>
</dbReference>
<evidence type="ECO:0000259" key="2">
    <source>
        <dbReference type="PROSITE" id="PS51819"/>
    </source>
</evidence>
<dbReference type="Pfam" id="PF00903">
    <property type="entry name" value="Glyoxalase"/>
    <property type="match status" value="2"/>
</dbReference>
<gene>
    <name evidence="3" type="ORF">EJP77_16520</name>
</gene>
<dbReference type="EMBL" id="RZNX01000008">
    <property type="protein sequence ID" value="RUT29006.1"/>
    <property type="molecule type" value="Genomic_DNA"/>
</dbReference>
<keyword evidence="1" id="KW-0479">Metal-binding</keyword>
<dbReference type="InterPro" id="IPR029068">
    <property type="entry name" value="Glyas_Bleomycin-R_OHBP_Dase"/>
</dbReference>
<feature type="domain" description="VOC" evidence="2">
    <location>
        <begin position="170"/>
        <end position="286"/>
    </location>
</feature>
<dbReference type="OrthoDB" id="9792626at2"/>
<organism evidence="3 4">
    <name type="scientific">Paenibacillus zeisoli</name>
    <dbReference type="NCBI Taxonomy" id="2496267"/>
    <lineage>
        <taxon>Bacteria</taxon>
        <taxon>Bacillati</taxon>
        <taxon>Bacillota</taxon>
        <taxon>Bacilli</taxon>
        <taxon>Bacillales</taxon>
        <taxon>Paenibacillaceae</taxon>
        <taxon>Paenibacillus</taxon>
    </lineage>
</organism>
<protein>
    <submittedName>
        <fullName evidence="3">VOC family protein</fullName>
    </submittedName>
</protein>
<dbReference type="GO" id="GO:0004462">
    <property type="term" value="F:lactoylglutathione lyase activity"/>
    <property type="evidence" value="ECO:0007669"/>
    <property type="project" value="InterPro"/>
</dbReference>
<feature type="domain" description="VOC" evidence="2">
    <location>
        <begin position="10"/>
        <end position="127"/>
    </location>
</feature>
<dbReference type="InterPro" id="IPR018146">
    <property type="entry name" value="Glyoxalase_1_CS"/>
</dbReference>
<dbReference type="InterPro" id="IPR037523">
    <property type="entry name" value="VOC_core"/>
</dbReference>
<dbReference type="PROSITE" id="PS51819">
    <property type="entry name" value="VOC"/>
    <property type="match status" value="2"/>
</dbReference>
<name>A0A433X4J9_9BACL</name>
<dbReference type="RefSeq" id="WP_127200354.1">
    <property type="nucleotide sequence ID" value="NZ_RZNX01000008.1"/>
</dbReference>
<dbReference type="AlphaFoldDB" id="A0A433X4J9"/>
<dbReference type="GO" id="GO:0046872">
    <property type="term" value="F:metal ion binding"/>
    <property type="evidence" value="ECO:0007669"/>
    <property type="project" value="UniProtKB-KW"/>
</dbReference>
<sequence>MSVQLHPATEIGVVKLKVSSLERSVAFYQEVVGLKVLYQQGNTAELTVDGVHPLVILRELDQADVLPRRAGAGLYHFAILLPDRASLGLAVRNLVKHQIPVGQGDHHVSEALYINDPDNNGIEIYADRPRETWQRDEQGHYVMTTDPVDIDGLLAASEGIEWAGLPVGTRIGHVHFHVSDLKKAEEFYCKVLGFDIVANYGGSALFVSAGGYHHHIGLNTWAGEGAAPVPENAAGLDYYELILPNHSEVEAVVQRLQESGAELQQKNGDWFAKDPFNIQVKLTALS</sequence>
<dbReference type="SUPFAM" id="SSF54593">
    <property type="entry name" value="Glyoxalase/Bleomycin resistance protein/Dihydroxybiphenyl dioxygenase"/>
    <property type="match status" value="2"/>
</dbReference>
<evidence type="ECO:0000313" key="4">
    <source>
        <dbReference type="Proteomes" id="UP000272464"/>
    </source>
</evidence>
<dbReference type="InterPro" id="IPR004360">
    <property type="entry name" value="Glyas_Fos-R_dOase_dom"/>
</dbReference>
<dbReference type="PANTHER" id="PTHR43279:SF1">
    <property type="entry name" value="CATECHOL-2,3-DIOXYGENASE"/>
    <property type="match status" value="1"/>
</dbReference>
<proteinExistence type="predicted"/>
<accession>A0A433X4J9</accession>
<keyword evidence="4" id="KW-1185">Reference proteome</keyword>
<reference evidence="3 4" key="1">
    <citation type="submission" date="2018-12" db="EMBL/GenBank/DDBJ databases">
        <authorList>
            <person name="Sun L."/>
            <person name="Chen Z."/>
        </authorList>
    </citation>
    <scope>NUCLEOTIDE SEQUENCE [LARGE SCALE GENOMIC DNA]</scope>
    <source>
        <strain evidence="3 4">3-5-3</strain>
    </source>
</reference>
<dbReference type="CDD" id="cd16359">
    <property type="entry name" value="VOC_BsCatE_like_C"/>
    <property type="match status" value="1"/>
</dbReference>
<comment type="caution">
    <text evidence="3">The sequence shown here is derived from an EMBL/GenBank/DDBJ whole genome shotgun (WGS) entry which is preliminary data.</text>
</comment>
<evidence type="ECO:0000256" key="1">
    <source>
        <dbReference type="ARBA" id="ARBA00022723"/>
    </source>
</evidence>
<dbReference type="Gene3D" id="3.10.180.10">
    <property type="entry name" value="2,3-Dihydroxybiphenyl 1,2-Dioxygenase, domain 1"/>
    <property type="match status" value="2"/>
</dbReference>